<gene>
    <name evidence="6" type="ORF">ACFQZI_11080</name>
</gene>
<comment type="similarity">
    <text evidence="1">Belongs to the 'phage' integrase family.</text>
</comment>
<keyword evidence="3" id="KW-0233">DNA recombination</keyword>
<dbReference type="Gene3D" id="1.10.150.130">
    <property type="match status" value="1"/>
</dbReference>
<organism evidence="6 7">
    <name type="scientific">Mucilaginibacter lutimaris</name>
    <dbReference type="NCBI Taxonomy" id="931629"/>
    <lineage>
        <taxon>Bacteria</taxon>
        <taxon>Pseudomonadati</taxon>
        <taxon>Bacteroidota</taxon>
        <taxon>Sphingobacteriia</taxon>
        <taxon>Sphingobacteriales</taxon>
        <taxon>Sphingobacteriaceae</taxon>
        <taxon>Mucilaginibacter</taxon>
    </lineage>
</organism>
<name>A0ABW2ZGS5_9SPHI</name>
<dbReference type="Pfam" id="PF13102">
    <property type="entry name" value="Phage_int_SAM_5"/>
    <property type="match status" value="1"/>
</dbReference>
<dbReference type="InterPro" id="IPR035386">
    <property type="entry name" value="Arm-DNA-bind_5"/>
</dbReference>
<dbReference type="InterPro" id="IPR010998">
    <property type="entry name" value="Integrase_recombinase_N"/>
</dbReference>
<evidence type="ECO:0000256" key="2">
    <source>
        <dbReference type="ARBA" id="ARBA00023125"/>
    </source>
</evidence>
<feature type="region of interest" description="Disordered" evidence="4">
    <location>
        <begin position="42"/>
        <end position="61"/>
    </location>
</feature>
<reference evidence="7" key="1">
    <citation type="journal article" date="2019" name="Int. J. Syst. Evol. Microbiol.">
        <title>The Global Catalogue of Microorganisms (GCM) 10K type strain sequencing project: providing services to taxonomists for standard genome sequencing and annotation.</title>
        <authorList>
            <consortium name="The Broad Institute Genomics Platform"/>
            <consortium name="The Broad Institute Genome Sequencing Center for Infectious Disease"/>
            <person name="Wu L."/>
            <person name="Ma J."/>
        </authorList>
    </citation>
    <scope>NUCLEOTIDE SEQUENCE [LARGE SCALE GENOMIC DNA]</scope>
    <source>
        <strain evidence="7">CCUG 60742</strain>
    </source>
</reference>
<evidence type="ECO:0000313" key="7">
    <source>
        <dbReference type="Proteomes" id="UP001597073"/>
    </source>
</evidence>
<dbReference type="InterPro" id="IPR011010">
    <property type="entry name" value="DNA_brk_join_enz"/>
</dbReference>
<evidence type="ECO:0000259" key="5">
    <source>
        <dbReference type="PROSITE" id="PS51898"/>
    </source>
</evidence>
<dbReference type="Proteomes" id="UP001597073">
    <property type="component" value="Unassembled WGS sequence"/>
</dbReference>
<dbReference type="InterPro" id="IPR025269">
    <property type="entry name" value="SAM-like_dom"/>
</dbReference>
<dbReference type="InterPro" id="IPR050090">
    <property type="entry name" value="Tyrosine_recombinase_XerCD"/>
</dbReference>
<dbReference type="PROSITE" id="PS51898">
    <property type="entry name" value="TYR_RECOMBINASE"/>
    <property type="match status" value="1"/>
</dbReference>
<comment type="caution">
    <text evidence="6">The sequence shown here is derived from an EMBL/GenBank/DDBJ whole genome shotgun (WGS) entry which is preliminary data.</text>
</comment>
<feature type="domain" description="Tyr recombinase" evidence="5">
    <location>
        <begin position="219"/>
        <end position="400"/>
    </location>
</feature>
<dbReference type="SUPFAM" id="SSF56349">
    <property type="entry name" value="DNA breaking-rejoining enzymes"/>
    <property type="match status" value="1"/>
</dbReference>
<protein>
    <submittedName>
        <fullName evidence="6">Site-specific integrase</fullName>
    </submittedName>
</protein>
<evidence type="ECO:0000256" key="4">
    <source>
        <dbReference type="SAM" id="MobiDB-lite"/>
    </source>
</evidence>
<dbReference type="CDD" id="cd01185">
    <property type="entry name" value="INTN1_C_like"/>
    <property type="match status" value="1"/>
</dbReference>
<keyword evidence="7" id="KW-1185">Reference proteome</keyword>
<dbReference type="InterPro" id="IPR002104">
    <property type="entry name" value="Integrase_catalytic"/>
</dbReference>
<dbReference type="PANTHER" id="PTHR30349:SF64">
    <property type="entry name" value="PROPHAGE INTEGRASE INTD-RELATED"/>
    <property type="match status" value="1"/>
</dbReference>
<evidence type="ECO:0000256" key="1">
    <source>
        <dbReference type="ARBA" id="ARBA00008857"/>
    </source>
</evidence>
<dbReference type="RefSeq" id="WP_377142495.1">
    <property type="nucleotide sequence ID" value="NZ_JBHTIA010000007.1"/>
</dbReference>
<dbReference type="Pfam" id="PF17293">
    <property type="entry name" value="Arm-DNA-bind_5"/>
    <property type="match status" value="1"/>
</dbReference>
<evidence type="ECO:0000256" key="3">
    <source>
        <dbReference type="ARBA" id="ARBA00023172"/>
    </source>
</evidence>
<dbReference type="InterPro" id="IPR013762">
    <property type="entry name" value="Integrase-like_cat_sf"/>
</dbReference>
<keyword evidence="2" id="KW-0238">DNA-binding</keyword>
<dbReference type="EMBL" id="JBHTIA010000007">
    <property type="protein sequence ID" value="MFD0765396.1"/>
    <property type="molecule type" value="Genomic_DNA"/>
</dbReference>
<dbReference type="Pfam" id="PF00589">
    <property type="entry name" value="Phage_integrase"/>
    <property type="match status" value="1"/>
</dbReference>
<accession>A0ABW2ZGS5</accession>
<dbReference type="PANTHER" id="PTHR30349">
    <property type="entry name" value="PHAGE INTEGRASE-RELATED"/>
    <property type="match status" value="1"/>
</dbReference>
<proteinExistence type="inferred from homology"/>
<dbReference type="Gene3D" id="1.10.443.10">
    <property type="entry name" value="Intergrase catalytic core"/>
    <property type="match status" value="1"/>
</dbReference>
<sequence>MLEKSLGILFFLKQPKNHKDGPMTVYVRITVDGVPSEISTKRKWDPARWDPRKGRASGAKDDSKALNSFIDILSHKVHEARRKLIDANKEVSAIGIKNLLFGVDENKYVLKIFEEHNQSIKALVPDEYSAGTLDLFERTLLHTQRFIKWQYKEEDLSIQKLDYEFIERFAFWFKTVRKCQHNSTIKYLTYFKKIVLLCVKRKWLAYDPFAEFSLARRENVRPFLTETELTKIAKKEFPTDRLAVVRDIFLFSCYTGLAYADVQKLQRSEIIIGFDRQQWIDTRRQKTDSATRIPLLPFPLALIKKYENHPVCQAKGTVLPILSNQKMNAYLKEIADTCGIKKTLTFHISRHTFATTITLSNGVPIESVAKMLGHKNLKQTQHYAKVLDFKVSNDMQVLKDKLADITA</sequence>
<evidence type="ECO:0000313" key="6">
    <source>
        <dbReference type="EMBL" id="MFD0765396.1"/>
    </source>
</evidence>